<sequence length="490" mass="58873">MQSQCGSYQFVGTREERKMDEKKSTQRSSFFTKKTAILFFVAAYIFLKHQDDAPRQGVSTSLQVRNQVGRILRTNEENAPMEEEELGGEVYEDDEEIHRHTQHAYEEPYGNYENPGEGYEDPRVYYELPYGNYENPGEVIYYYDEQEGEYEYERRKGLNRGMKQGGVYPEDEWGVGHYHGAEDSYEDDSYDDDSYEDDSYEDDAYEEEEEPVHEKIQIRIPRDELVDENTPIFDLQHKYLSMAPKGEKEKALYPLKPEDLQTEVSKFTDWNAFKKTFEEDWETLEVKLRESSKWLMQKKNNEWSNWIQLVKNKWSVHGKVPNEEELDESVVEPDSSNGTWDSCFKTQVYPTINAQLKNWFDDTYSYLFKLLLKGLVEIEDKKMKGWLMYHWKMNEEDDDYKTFGDMPTAKFLNLVQSQEWYLDNPHIDKQRRELMLWFFHKINDYLGKEWENWNYWKNEKMHEVKLLCEKFAKGCLNEEEWNKFLSEIKF</sequence>
<proteinExistence type="predicted"/>
<gene>
    <name evidence="3" type="ORF">PKNOH_S05370800</name>
</gene>
<evidence type="ECO:0000313" key="4">
    <source>
        <dbReference type="Proteomes" id="UP000195012"/>
    </source>
</evidence>
<dbReference type="VEuPathDB" id="PlasmoDB:PKA1H_130061000"/>
<dbReference type="Proteomes" id="UP000195012">
    <property type="component" value="Unassembled WGS sequence"/>
</dbReference>
<evidence type="ECO:0000313" key="3">
    <source>
        <dbReference type="EMBL" id="OTN67591.1"/>
    </source>
</evidence>
<evidence type="ECO:0000259" key="2">
    <source>
        <dbReference type="Pfam" id="PF12319"/>
    </source>
</evidence>
<comment type="caution">
    <text evidence="3">The sequence shown here is derived from an EMBL/GenBank/DDBJ whole genome shotgun (WGS) entry which is preliminary data.</text>
</comment>
<dbReference type="VEuPathDB" id="PlasmoDB:PKA1H_020005400"/>
<feature type="domain" description="Tryptophan/threonine-rich plasmodium antigen C-terminal" evidence="2">
    <location>
        <begin position="269"/>
        <end position="484"/>
    </location>
</feature>
<feature type="region of interest" description="Disordered" evidence="1">
    <location>
        <begin position="1"/>
        <end position="26"/>
    </location>
</feature>
<feature type="compositionally biased region" description="Acidic residues" evidence="1">
    <location>
        <begin position="183"/>
        <end position="211"/>
    </location>
</feature>
<feature type="region of interest" description="Disordered" evidence="1">
    <location>
        <begin position="169"/>
        <end position="213"/>
    </location>
</feature>
<dbReference type="OrthoDB" id="387681at2759"/>
<dbReference type="VEuPathDB" id="PlasmoDB:PKNH_1326300"/>
<dbReference type="Pfam" id="PF12319">
    <property type="entry name" value="TryThrA_C"/>
    <property type="match status" value="1"/>
</dbReference>
<evidence type="ECO:0000256" key="1">
    <source>
        <dbReference type="SAM" id="MobiDB-lite"/>
    </source>
</evidence>
<dbReference type="VEuPathDB" id="PlasmoDB:PKNOH_S05370800"/>
<name>A0A1Y3DS20_PLAKN</name>
<accession>A0A1Y3DS20</accession>
<dbReference type="InterPro" id="IPR022089">
    <property type="entry name" value="Plasmodium-antigen_C"/>
</dbReference>
<dbReference type="AlphaFoldDB" id="A0A1Y3DS20"/>
<dbReference type="EMBL" id="NETL01000019">
    <property type="protein sequence ID" value="OTN67591.1"/>
    <property type="molecule type" value="Genomic_DNA"/>
</dbReference>
<organism evidence="3 4">
    <name type="scientific">Plasmodium knowlesi</name>
    <dbReference type="NCBI Taxonomy" id="5850"/>
    <lineage>
        <taxon>Eukaryota</taxon>
        <taxon>Sar</taxon>
        <taxon>Alveolata</taxon>
        <taxon>Apicomplexa</taxon>
        <taxon>Aconoidasida</taxon>
        <taxon>Haemosporida</taxon>
        <taxon>Plasmodiidae</taxon>
        <taxon>Plasmodium</taxon>
        <taxon>Plasmodium (Plasmodium)</taxon>
    </lineage>
</organism>
<protein>
    <recommendedName>
        <fullName evidence="2">Tryptophan/threonine-rich plasmodium antigen C-terminal domain-containing protein</fullName>
    </recommendedName>
</protein>
<feature type="compositionally biased region" description="Basic and acidic residues" evidence="1">
    <location>
        <begin position="13"/>
        <end position="24"/>
    </location>
</feature>
<dbReference type="OMA" id="PYGNYEN"/>
<reference evidence="3 4" key="1">
    <citation type="submission" date="2017-05" db="EMBL/GenBank/DDBJ databases">
        <title>PacBio assembly of a Plasmodium knowlesi genome sequence with Hi-C correction and manual annotation of the SICAvar gene family.</title>
        <authorList>
            <person name="Lapp S.A."/>
            <person name="Geraldo J.A."/>
            <person name="Chien J.-T."/>
            <person name="Ay F."/>
            <person name="Pakala S.B."/>
            <person name="Batugedara G."/>
            <person name="Humphrey J.C."/>
            <person name="Debarry J.D."/>
            <person name="Le Roch K.G."/>
            <person name="Galinski M.R."/>
            <person name="Kissinger J.C."/>
        </authorList>
    </citation>
    <scope>NUCLEOTIDE SEQUENCE [LARGE SCALE GENOMIC DNA]</scope>
    <source>
        <strain evidence="4">Malayan Strain Pk1 (A+)</strain>
    </source>
</reference>